<gene>
    <name evidence="4" type="ORF">PAXINDRAFT_171801</name>
</gene>
<keyword evidence="1" id="KW-0408">Iron</keyword>
<dbReference type="InterPro" id="IPR005123">
    <property type="entry name" value="Oxoglu/Fe-dep_dioxygenase_dom"/>
</dbReference>
<dbReference type="Gene3D" id="2.60.120.330">
    <property type="entry name" value="B-lactam Antibiotic, Isopenicillin N Synthase, Chain"/>
    <property type="match status" value="1"/>
</dbReference>
<organism evidence="4 5">
    <name type="scientific">Paxillus involutus ATCC 200175</name>
    <dbReference type="NCBI Taxonomy" id="664439"/>
    <lineage>
        <taxon>Eukaryota</taxon>
        <taxon>Fungi</taxon>
        <taxon>Dikarya</taxon>
        <taxon>Basidiomycota</taxon>
        <taxon>Agaricomycotina</taxon>
        <taxon>Agaricomycetes</taxon>
        <taxon>Agaricomycetidae</taxon>
        <taxon>Boletales</taxon>
        <taxon>Paxilineae</taxon>
        <taxon>Paxillaceae</taxon>
        <taxon>Paxillus</taxon>
    </lineage>
</organism>
<dbReference type="EMBL" id="KN819381">
    <property type="protein sequence ID" value="KIJ11350.1"/>
    <property type="molecule type" value="Genomic_DNA"/>
</dbReference>
<feature type="domain" description="Fe2OG dioxygenase" evidence="3">
    <location>
        <begin position="179"/>
        <end position="285"/>
    </location>
</feature>
<evidence type="ECO:0000256" key="1">
    <source>
        <dbReference type="RuleBase" id="RU003682"/>
    </source>
</evidence>
<keyword evidence="5" id="KW-1185">Reference proteome</keyword>
<feature type="region of interest" description="Disordered" evidence="2">
    <location>
        <begin position="174"/>
        <end position="200"/>
    </location>
</feature>
<dbReference type="InterPro" id="IPR026992">
    <property type="entry name" value="DIOX_N"/>
</dbReference>
<dbReference type="SUPFAM" id="SSF51197">
    <property type="entry name" value="Clavaminate synthase-like"/>
    <property type="match status" value="1"/>
</dbReference>
<reference evidence="4 5" key="1">
    <citation type="submission" date="2014-06" db="EMBL/GenBank/DDBJ databases">
        <authorList>
            <consortium name="DOE Joint Genome Institute"/>
            <person name="Kuo A."/>
            <person name="Kohler A."/>
            <person name="Nagy L.G."/>
            <person name="Floudas D."/>
            <person name="Copeland A."/>
            <person name="Barry K.W."/>
            <person name="Cichocki N."/>
            <person name="Veneault-Fourrey C."/>
            <person name="LaButti K."/>
            <person name="Lindquist E.A."/>
            <person name="Lipzen A."/>
            <person name="Lundell T."/>
            <person name="Morin E."/>
            <person name="Murat C."/>
            <person name="Sun H."/>
            <person name="Tunlid A."/>
            <person name="Henrissat B."/>
            <person name="Grigoriev I.V."/>
            <person name="Hibbett D.S."/>
            <person name="Martin F."/>
            <person name="Nordberg H.P."/>
            <person name="Cantor M.N."/>
            <person name="Hua S.X."/>
        </authorList>
    </citation>
    <scope>NUCLEOTIDE SEQUENCE [LARGE SCALE GENOMIC DNA]</scope>
    <source>
        <strain evidence="4 5">ATCC 200175</strain>
    </source>
</reference>
<keyword evidence="1" id="KW-0560">Oxidoreductase</keyword>
<evidence type="ECO:0000256" key="2">
    <source>
        <dbReference type="SAM" id="MobiDB-lite"/>
    </source>
</evidence>
<dbReference type="Proteomes" id="UP000053647">
    <property type="component" value="Unassembled WGS sequence"/>
</dbReference>
<comment type="similarity">
    <text evidence="1">Belongs to the iron/ascorbate-dependent oxidoreductase family.</text>
</comment>
<dbReference type="PROSITE" id="PS51471">
    <property type="entry name" value="FE2OG_OXY"/>
    <property type="match status" value="1"/>
</dbReference>
<evidence type="ECO:0000313" key="4">
    <source>
        <dbReference type="EMBL" id="KIJ11350.1"/>
    </source>
</evidence>
<dbReference type="AlphaFoldDB" id="A0A0C9T6K1"/>
<sequence>MPGTTLPPFPDDVPAHPLLIIDFELIKAGDPAEIGRLWEAATTIGFWYLKNHGADKEVNSMFDMGAETIGLPLEEKLKFEQGDSGQSCGYKKAGSNAVDASGTLDAAEFITISKDDALAFPRVVNMTYPPPTAAAIPTAVAPFVRKGLDVNYTVLRIFNERLGLPEGTLDKLHDPEEHSGSEARVVRTPPIPGKDAADKATLGSHTDFGSLSFLHNRLGGLQVLPPGHTEWSYVRPIPGHAVCNIGDALSVFSAGILRSNIHRVVPPPGIQADYERFSVVFFTRPGNSKVLRALVEDSPIIAEAAKNQPEKNFETGATAAEWFARRVKYQRINNRKGPETWAASRGTEHQPAVA</sequence>
<protein>
    <recommendedName>
        <fullName evidence="3">Fe2OG dioxygenase domain-containing protein</fullName>
    </recommendedName>
</protein>
<dbReference type="InterPro" id="IPR027443">
    <property type="entry name" value="IPNS-like_sf"/>
</dbReference>
<dbReference type="OrthoDB" id="406156at2759"/>
<dbReference type="InterPro" id="IPR044861">
    <property type="entry name" value="IPNS-like_FE2OG_OXY"/>
</dbReference>
<dbReference type="GO" id="GO:0016491">
    <property type="term" value="F:oxidoreductase activity"/>
    <property type="evidence" value="ECO:0007669"/>
    <property type="project" value="UniProtKB-KW"/>
</dbReference>
<feature type="compositionally biased region" description="Basic and acidic residues" evidence="2">
    <location>
        <begin position="174"/>
        <end position="185"/>
    </location>
</feature>
<dbReference type="InterPro" id="IPR050231">
    <property type="entry name" value="Iron_ascorbate_oxido_reductase"/>
</dbReference>
<evidence type="ECO:0000259" key="3">
    <source>
        <dbReference type="PROSITE" id="PS51471"/>
    </source>
</evidence>
<accession>A0A0C9T6K1</accession>
<dbReference type="PANTHER" id="PTHR47990">
    <property type="entry name" value="2-OXOGLUTARATE (2OG) AND FE(II)-DEPENDENT OXYGENASE SUPERFAMILY PROTEIN-RELATED"/>
    <property type="match status" value="1"/>
</dbReference>
<dbReference type="Pfam" id="PF14226">
    <property type="entry name" value="DIOX_N"/>
    <property type="match status" value="1"/>
</dbReference>
<proteinExistence type="inferred from homology"/>
<name>A0A0C9T6K1_PAXIN</name>
<reference evidence="5" key="2">
    <citation type="submission" date="2015-01" db="EMBL/GenBank/DDBJ databases">
        <title>Evolutionary Origins and Diversification of the Mycorrhizal Mutualists.</title>
        <authorList>
            <consortium name="DOE Joint Genome Institute"/>
            <consortium name="Mycorrhizal Genomics Consortium"/>
            <person name="Kohler A."/>
            <person name="Kuo A."/>
            <person name="Nagy L.G."/>
            <person name="Floudas D."/>
            <person name="Copeland A."/>
            <person name="Barry K.W."/>
            <person name="Cichocki N."/>
            <person name="Veneault-Fourrey C."/>
            <person name="LaButti K."/>
            <person name="Lindquist E.A."/>
            <person name="Lipzen A."/>
            <person name="Lundell T."/>
            <person name="Morin E."/>
            <person name="Murat C."/>
            <person name="Riley R."/>
            <person name="Ohm R."/>
            <person name="Sun H."/>
            <person name="Tunlid A."/>
            <person name="Henrissat B."/>
            <person name="Grigoriev I.V."/>
            <person name="Hibbett D.S."/>
            <person name="Martin F."/>
        </authorList>
    </citation>
    <scope>NUCLEOTIDE SEQUENCE [LARGE SCALE GENOMIC DNA]</scope>
    <source>
        <strain evidence="5">ATCC 200175</strain>
    </source>
</reference>
<dbReference type="HOGENOM" id="CLU_010119_4_0_1"/>
<dbReference type="GO" id="GO:0046872">
    <property type="term" value="F:metal ion binding"/>
    <property type="evidence" value="ECO:0007669"/>
    <property type="project" value="UniProtKB-KW"/>
</dbReference>
<dbReference type="Pfam" id="PF03171">
    <property type="entry name" value="2OG-FeII_Oxy"/>
    <property type="match status" value="1"/>
</dbReference>
<keyword evidence="1" id="KW-0479">Metal-binding</keyword>
<evidence type="ECO:0000313" key="5">
    <source>
        <dbReference type="Proteomes" id="UP000053647"/>
    </source>
</evidence>